<dbReference type="CDD" id="cd01128">
    <property type="entry name" value="rho_factor_C"/>
    <property type="match status" value="1"/>
</dbReference>
<feature type="region of interest" description="RNA-binding 1" evidence="9">
    <location>
        <begin position="89"/>
        <end position="91"/>
    </location>
</feature>
<proteinExistence type="inferred from homology"/>
<feature type="binding site" evidence="9">
    <location>
        <begin position="177"/>
        <end position="182"/>
    </location>
    <ligand>
        <name>ATP</name>
        <dbReference type="ChEBI" id="CHEBI:30616"/>
    </ligand>
</feature>
<dbReference type="InterPro" id="IPR011129">
    <property type="entry name" value="CSD"/>
</dbReference>
<dbReference type="InterPro" id="IPR011113">
    <property type="entry name" value="Rho_RNA-bd"/>
</dbReference>
<dbReference type="Gene3D" id="1.10.720.10">
    <property type="match status" value="1"/>
</dbReference>
<dbReference type="PANTHER" id="PTHR46425">
    <property type="entry name" value="TRANSCRIPTION TERMINATION FACTOR RHO"/>
    <property type="match status" value="1"/>
</dbReference>
<name>A0A832MPV5_9THEM</name>
<keyword evidence="5 9" id="KW-0067">ATP-binding</keyword>
<dbReference type="GO" id="GO:0008186">
    <property type="term" value="F:ATP-dependent activity, acting on RNA"/>
    <property type="evidence" value="ECO:0007669"/>
    <property type="project" value="UniProtKB-UniRule"/>
</dbReference>
<feature type="region of interest" description="RNA-binding 1" evidence="9">
    <location>
        <begin position="119"/>
        <end position="121"/>
    </location>
</feature>
<feature type="domain" description="Rho RNA-BD" evidence="12">
    <location>
        <begin position="60"/>
        <end position="134"/>
    </location>
</feature>
<dbReference type="GO" id="GO:0006353">
    <property type="term" value="P:DNA-templated transcription termination"/>
    <property type="evidence" value="ECO:0007669"/>
    <property type="project" value="UniProtKB-UniRule"/>
</dbReference>
<dbReference type="SMART" id="SM00382">
    <property type="entry name" value="AAA"/>
    <property type="match status" value="1"/>
</dbReference>
<sequence length="431" mass="48590">MGNGQEKNEPITVKINDLEQMTIKQLYELAKQYDIPRYTSMRKRDIIFAILEAQAKSHGLIFGEGVLEILPDGYGFLRSSDNLLPSNNDIYISQSQIKKFNLNTGDIISGVIRPPKEGERYFAMIKIEAVNYKSPELSNERVNFENLTPDYPKERFILETSRDVFSTRLIDLFAPMGKGQRGLIVAPPKAGKTTLLKEIANGIAINHPDTIRIVLLIDERPEEVTDIRESVNAKVIAAPFDMAPDKQIKVAELTLEMSKRLVEYGYDVVILLDSLTRLARVYNIQVPPSGKLLSGGVDPAALYKPKHFFGAARNTREGGSLTIIATALIETGSKMDEVIFEEFKGTGNMELVLSRQLANKRIFPAINLQLSGTRKEELLLNEDTLKKVWILRRMLSGMSEEEGLTLILRKLQETETNEDFLALIDQQKVKY</sequence>
<dbReference type="PANTHER" id="PTHR46425:SF1">
    <property type="entry name" value="TRANSCRIPTION TERMINATION FACTOR RHO"/>
    <property type="match status" value="1"/>
</dbReference>
<dbReference type="CDD" id="cd04459">
    <property type="entry name" value="Rho_CSD"/>
    <property type="match status" value="1"/>
</dbReference>
<dbReference type="GO" id="GO:0003723">
    <property type="term" value="F:RNA binding"/>
    <property type="evidence" value="ECO:0007669"/>
    <property type="project" value="UniProtKB-UniRule"/>
</dbReference>
<organism evidence="13">
    <name type="scientific">Pseudothermotoga hypogea</name>
    <dbReference type="NCBI Taxonomy" id="57487"/>
    <lineage>
        <taxon>Bacteria</taxon>
        <taxon>Thermotogati</taxon>
        <taxon>Thermotogota</taxon>
        <taxon>Thermotogae</taxon>
        <taxon>Thermotogales</taxon>
        <taxon>Thermotogaceae</taxon>
        <taxon>Pseudothermotoga</taxon>
    </lineage>
</organism>
<evidence type="ECO:0000256" key="1">
    <source>
        <dbReference type="ARBA" id="ARBA00022472"/>
    </source>
</evidence>
<comment type="similarity">
    <text evidence="9 11">Belongs to the Rho family.</text>
</comment>
<dbReference type="InterPro" id="IPR000194">
    <property type="entry name" value="ATPase_F1/V1/A1_a/bsu_nucl-bd"/>
</dbReference>
<dbReference type="SUPFAM" id="SSF50249">
    <property type="entry name" value="Nucleic acid-binding proteins"/>
    <property type="match status" value="1"/>
</dbReference>
<evidence type="ECO:0000259" key="12">
    <source>
        <dbReference type="PROSITE" id="PS51856"/>
    </source>
</evidence>
<feature type="region of interest" description="RNA-binding 2" evidence="9">
    <location>
        <begin position="292"/>
        <end position="296"/>
    </location>
</feature>
<dbReference type="InterPro" id="IPR004665">
    <property type="entry name" value="Term_rho"/>
</dbReference>
<dbReference type="AlphaFoldDB" id="A0A832MPV5"/>
<feature type="region of interest" description="RNA-binding 1" evidence="9">
    <location>
        <begin position="73"/>
        <end position="78"/>
    </location>
</feature>
<dbReference type="InterPro" id="IPR012340">
    <property type="entry name" value="NA-bd_OB-fold"/>
</dbReference>
<dbReference type="SUPFAM" id="SSF68912">
    <property type="entry name" value="Rho N-terminal domain-like"/>
    <property type="match status" value="1"/>
</dbReference>
<comment type="function">
    <text evidence="9">Facilitates transcription termination by a mechanism that involves Rho binding to the nascent RNA, activation of Rho's RNA-dependent ATPase activity, and release of the mRNA from the DNA template.</text>
</comment>
<keyword evidence="1 9" id="KW-0806">Transcription termination</keyword>
<evidence type="ECO:0000256" key="4">
    <source>
        <dbReference type="ARBA" id="ARBA00022806"/>
    </source>
</evidence>
<dbReference type="PROSITE" id="PS51856">
    <property type="entry name" value="RHO_RNA_BD"/>
    <property type="match status" value="1"/>
</dbReference>
<dbReference type="SUPFAM" id="SSF52540">
    <property type="entry name" value="P-loop containing nucleoside triphosphate hydrolases"/>
    <property type="match status" value="1"/>
</dbReference>
<dbReference type="GO" id="GO:0016787">
    <property type="term" value="F:hydrolase activity"/>
    <property type="evidence" value="ECO:0007669"/>
    <property type="project" value="UniProtKB-KW"/>
</dbReference>
<dbReference type="InterPro" id="IPR003593">
    <property type="entry name" value="AAA+_ATPase"/>
</dbReference>
<dbReference type="EMBL" id="DTKQ01000051">
    <property type="protein sequence ID" value="HGZ79720.1"/>
    <property type="molecule type" value="Genomic_DNA"/>
</dbReference>
<feature type="site" description="RNA-binding 2" evidence="9">
    <location>
        <position position="334"/>
    </location>
</feature>
<dbReference type="GO" id="GO:0005524">
    <property type="term" value="F:ATP binding"/>
    <property type="evidence" value="ECO:0007669"/>
    <property type="project" value="UniProtKB-UniRule"/>
</dbReference>
<evidence type="ECO:0000256" key="2">
    <source>
        <dbReference type="ARBA" id="ARBA00022741"/>
    </source>
</evidence>
<comment type="caution">
    <text evidence="13">The sequence shown here is derived from an EMBL/GenBank/DDBJ whole genome shotgun (WGS) entry which is preliminary data.</text>
</comment>
<dbReference type="Gene3D" id="2.40.50.140">
    <property type="entry name" value="Nucleic acid-binding proteins"/>
    <property type="match status" value="1"/>
</dbReference>
<keyword evidence="2 9" id="KW-0547">Nucleotide-binding</keyword>
<keyword evidence="4 9" id="KW-0347">Helicase</keyword>
<dbReference type="EC" id="3.6.4.-" evidence="9 10"/>
<dbReference type="GO" id="GO:0004386">
    <property type="term" value="F:helicase activity"/>
    <property type="evidence" value="ECO:0007669"/>
    <property type="project" value="UniProtKB-UniRule"/>
</dbReference>
<gene>
    <name evidence="9" type="primary">rho</name>
    <name evidence="13" type="ORF">ENW55_07020</name>
</gene>
<dbReference type="NCBIfam" id="TIGR00767">
    <property type="entry name" value="rho"/>
    <property type="match status" value="1"/>
</dbReference>
<evidence type="ECO:0000256" key="8">
    <source>
        <dbReference type="ARBA" id="ARBA00023163"/>
    </source>
</evidence>
<dbReference type="InterPro" id="IPR036269">
    <property type="entry name" value="Rho_N_sf"/>
</dbReference>
<dbReference type="InterPro" id="IPR027417">
    <property type="entry name" value="P-loop_NTPase"/>
</dbReference>
<dbReference type="SMART" id="SM00959">
    <property type="entry name" value="Rho_N"/>
    <property type="match status" value="1"/>
</dbReference>
<dbReference type="InterPro" id="IPR041703">
    <property type="entry name" value="Rho_factor_ATP-bd"/>
</dbReference>
<evidence type="ECO:0000256" key="5">
    <source>
        <dbReference type="ARBA" id="ARBA00022840"/>
    </source>
</evidence>
<evidence type="ECO:0000256" key="3">
    <source>
        <dbReference type="ARBA" id="ARBA00022801"/>
    </source>
</evidence>
<keyword evidence="3 9" id="KW-0378">Hydrolase</keyword>
<dbReference type="SMART" id="SM00357">
    <property type="entry name" value="CSP"/>
    <property type="match status" value="1"/>
</dbReference>
<keyword evidence="8 9" id="KW-0804">Transcription</keyword>
<reference evidence="13" key="1">
    <citation type="journal article" date="2020" name="mSystems">
        <title>Genome- and Community-Level Interaction Insights into Carbon Utilization and Element Cycling Functions of Hydrothermarchaeota in Hydrothermal Sediment.</title>
        <authorList>
            <person name="Zhou Z."/>
            <person name="Liu Y."/>
            <person name="Xu W."/>
            <person name="Pan J."/>
            <person name="Luo Z.H."/>
            <person name="Li M."/>
        </authorList>
    </citation>
    <scope>NUCLEOTIDE SEQUENCE [LARGE SCALE GENOMIC DNA]</scope>
    <source>
        <strain evidence="13">SpSt-86</strain>
    </source>
</reference>
<dbReference type="Pfam" id="PF07498">
    <property type="entry name" value="Rho_N"/>
    <property type="match status" value="1"/>
</dbReference>
<evidence type="ECO:0000256" key="6">
    <source>
        <dbReference type="ARBA" id="ARBA00022884"/>
    </source>
</evidence>
<accession>A0A832MPV5</accession>
<keyword evidence="6 9" id="KW-0694">RNA-binding</keyword>
<evidence type="ECO:0000256" key="11">
    <source>
        <dbReference type="PROSITE-ProRule" id="PRU01203"/>
    </source>
</evidence>
<comment type="subunit">
    <text evidence="9">Homohexamer. The homohexamer assembles into an open ring structure.</text>
</comment>
<protein>
    <recommendedName>
        <fullName evidence="9 10">Transcription termination factor Rho</fullName>
        <ecNumber evidence="9 10">3.6.4.-</ecNumber>
    </recommendedName>
    <alternativeName>
        <fullName evidence="9">ATP-dependent helicase Rho</fullName>
    </alternativeName>
</protein>
<feature type="binding site" evidence="9">
    <location>
        <begin position="189"/>
        <end position="194"/>
    </location>
    <ligand>
        <name>ATP</name>
        <dbReference type="ChEBI" id="CHEBI:30616"/>
    </ligand>
</feature>
<evidence type="ECO:0000313" key="13">
    <source>
        <dbReference type="EMBL" id="HGZ79720.1"/>
    </source>
</evidence>
<evidence type="ECO:0000256" key="7">
    <source>
        <dbReference type="ARBA" id="ARBA00023015"/>
    </source>
</evidence>
<evidence type="ECO:0000256" key="9">
    <source>
        <dbReference type="HAMAP-Rule" id="MF_01884"/>
    </source>
</evidence>
<evidence type="ECO:0000256" key="10">
    <source>
        <dbReference type="NCBIfam" id="TIGR00767"/>
    </source>
</evidence>
<feature type="binding site" evidence="9">
    <location>
        <position position="220"/>
    </location>
    <ligand>
        <name>ATP</name>
        <dbReference type="ChEBI" id="CHEBI:30616"/>
    </ligand>
</feature>
<dbReference type="InterPro" id="IPR011112">
    <property type="entry name" value="Rho-like_N"/>
</dbReference>
<dbReference type="HAMAP" id="MF_01884">
    <property type="entry name" value="Rho"/>
    <property type="match status" value="1"/>
</dbReference>
<dbReference type="Pfam" id="PF07497">
    <property type="entry name" value="Rho_RNA_bind"/>
    <property type="match status" value="1"/>
</dbReference>
<dbReference type="Pfam" id="PF00006">
    <property type="entry name" value="ATP-synt_ab"/>
    <property type="match status" value="1"/>
</dbReference>
<dbReference type="NCBIfam" id="NF006886">
    <property type="entry name" value="PRK09376.1"/>
    <property type="match status" value="1"/>
</dbReference>
<dbReference type="Gene3D" id="3.40.50.300">
    <property type="entry name" value="P-loop containing nucleotide triphosphate hydrolases"/>
    <property type="match status" value="1"/>
</dbReference>
<keyword evidence="7 9" id="KW-0805">Transcription regulation</keyword>